<evidence type="ECO:0000256" key="1">
    <source>
        <dbReference type="SAM" id="Phobius"/>
    </source>
</evidence>
<feature type="transmembrane region" description="Helical" evidence="1">
    <location>
        <begin position="38"/>
        <end position="57"/>
    </location>
</feature>
<dbReference type="AlphaFoldDB" id="A0A2P8D707"/>
<protein>
    <recommendedName>
        <fullName evidence="4">DUF5668 domain-containing protein</fullName>
    </recommendedName>
</protein>
<organism evidence="2 3">
    <name type="scientific">Murinocardiopsis flavida</name>
    <dbReference type="NCBI Taxonomy" id="645275"/>
    <lineage>
        <taxon>Bacteria</taxon>
        <taxon>Bacillati</taxon>
        <taxon>Actinomycetota</taxon>
        <taxon>Actinomycetes</taxon>
        <taxon>Streptosporangiales</taxon>
        <taxon>Nocardiopsidaceae</taxon>
        <taxon>Murinocardiopsis</taxon>
    </lineage>
</organism>
<reference evidence="2 3" key="1">
    <citation type="submission" date="2018-03" db="EMBL/GenBank/DDBJ databases">
        <title>Genomic Encyclopedia of Archaeal and Bacterial Type Strains, Phase II (KMG-II): from individual species to whole genera.</title>
        <authorList>
            <person name="Goeker M."/>
        </authorList>
    </citation>
    <scope>NUCLEOTIDE SEQUENCE [LARGE SCALE GENOMIC DNA]</scope>
    <source>
        <strain evidence="2 3">DSM 45312</strain>
    </source>
</reference>
<keyword evidence="3" id="KW-1185">Reference proteome</keyword>
<gene>
    <name evidence="2" type="ORF">CLV63_117178</name>
</gene>
<accession>A0A2P8D707</accession>
<dbReference type="OrthoDB" id="3432460at2"/>
<keyword evidence="1" id="KW-1133">Transmembrane helix</keyword>
<name>A0A2P8D707_9ACTN</name>
<keyword evidence="1" id="KW-0472">Membrane</keyword>
<evidence type="ECO:0008006" key="4">
    <source>
        <dbReference type="Google" id="ProtNLM"/>
    </source>
</evidence>
<dbReference type="EMBL" id="PYGA01000017">
    <property type="protein sequence ID" value="PSK92969.1"/>
    <property type="molecule type" value="Genomic_DNA"/>
</dbReference>
<evidence type="ECO:0000313" key="3">
    <source>
        <dbReference type="Proteomes" id="UP000240542"/>
    </source>
</evidence>
<dbReference type="RefSeq" id="WP_106585242.1">
    <property type="nucleotide sequence ID" value="NZ_PYGA01000017.1"/>
</dbReference>
<evidence type="ECO:0000313" key="2">
    <source>
        <dbReference type="EMBL" id="PSK92969.1"/>
    </source>
</evidence>
<keyword evidence="1" id="KW-0812">Transmembrane</keyword>
<comment type="caution">
    <text evidence="2">The sequence shown here is derived from an EMBL/GenBank/DDBJ whole genome shotgun (WGS) entry which is preliminary data.</text>
</comment>
<proteinExistence type="predicted"/>
<dbReference type="Proteomes" id="UP000240542">
    <property type="component" value="Unassembled WGS sequence"/>
</dbReference>
<sequence>MSRRKTDWGSLIAGLLFVGLGLAFVVRGSTHWGFDALWILPVLAIGLGIVGVARALARTRDHRP</sequence>